<comment type="catalytic activity">
    <reaction evidence="1">
        <text>Hydrolyzes the link between N-acetylmuramoyl residues and L-amino acid residues in certain cell-wall glycopeptides.</text>
        <dbReference type="EC" id="3.5.1.28"/>
    </reaction>
</comment>
<dbReference type="GO" id="GO:0008745">
    <property type="term" value="F:N-acetylmuramoyl-L-alanine amidase activity"/>
    <property type="evidence" value="ECO:0007669"/>
    <property type="project" value="UniProtKB-EC"/>
</dbReference>
<dbReference type="EC" id="3.5.1.28" evidence="2"/>
<dbReference type="GO" id="GO:0030288">
    <property type="term" value="C:outer membrane-bounded periplasmic space"/>
    <property type="evidence" value="ECO:0007669"/>
    <property type="project" value="TreeGrafter"/>
</dbReference>
<dbReference type="Proteomes" id="UP000184231">
    <property type="component" value="Unassembled WGS sequence"/>
</dbReference>
<organism evidence="5 6">
    <name type="scientific">Arenibacter nanhaiticus</name>
    <dbReference type="NCBI Taxonomy" id="558155"/>
    <lineage>
        <taxon>Bacteria</taxon>
        <taxon>Pseudomonadati</taxon>
        <taxon>Bacteroidota</taxon>
        <taxon>Flavobacteriia</taxon>
        <taxon>Flavobacteriales</taxon>
        <taxon>Flavobacteriaceae</taxon>
        <taxon>Arenibacter</taxon>
    </lineage>
</organism>
<dbReference type="PANTHER" id="PTHR30404:SF0">
    <property type="entry name" value="N-ACETYLMURAMOYL-L-ALANINE AMIDASE AMIC"/>
    <property type="match status" value="1"/>
</dbReference>
<evidence type="ECO:0000313" key="5">
    <source>
        <dbReference type="EMBL" id="SHI54029.1"/>
    </source>
</evidence>
<evidence type="ECO:0000256" key="3">
    <source>
        <dbReference type="ARBA" id="ARBA00022801"/>
    </source>
</evidence>
<feature type="domain" description="MurNAc-LAA" evidence="4">
    <location>
        <begin position="30"/>
        <end position="115"/>
    </location>
</feature>
<reference evidence="5 6" key="1">
    <citation type="submission" date="2016-11" db="EMBL/GenBank/DDBJ databases">
        <authorList>
            <person name="Jaros S."/>
            <person name="Januszkiewicz K."/>
            <person name="Wedrychowicz H."/>
        </authorList>
    </citation>
    <scope>NUCLEOTIDE SEQUENCE [LARGE SCALE GENOMIC DNA]</scope>
    <source>
        <strain evidence="5 6">CGMCC 1.8863</strain>
    </source>
</reference>
<dbReference type="InterPro" id="IPR050695">
    <property type="entry name" value="N-acetylmuramoyl_amidase_3"/>
</dbReference>
<dbReference type="Pfam" id="PF01520">
    <property type="entry name" value="Amidase_3"/>
    <property type="match status" value="1"/>
</dbReference>
<dbReference type="GO" id="GO:0009253">
    <property type="term" value="P:peptidoglycan catabolic process"/>
    <property type="evidence" value="ECO:0007669"/>
    <property type="project" value="InterPro"/>
</dbReference>
<dbReference type="SUPFAM" id="SSF53187">
    <property type="entry name" value="Zn-dependent exopeptidases"/>
    <property type="match status" value="1"/>
</dbReference>
<protein>
    <recommendedName>
        <fullName evidence="2">N-acetylmuramoyl-L-alanine amidase</fullName>
        <ecNumber evidence="2">3.5.1.28</ecNumber>
    </recommendedName>
</protein>
<dbReference type="EMBL" id="FQYX01000003">
    <property type="protein sequence ID" value="SHI54029.1"/>
    <property type="molecule type" value="Genomic_DNA"/>
</dbReference>
<dbReference type="Gene3D" id="3.40.630.40">
    <property type="entry name" value="Zn-dependent exopeptidases"/>
    <property type="match status" value="1"/>
</dbReference>
<dbReference type="PANTHER" id="PTHR30404">
    <property type="entry name" value="N-ACETYLMURAMOYL-L-ALANINE AMIDASE"/>
    <property type="match status" value="1"/>
</dbReference>
<dbReference type="AlphaFoldDB" id="A0A1M6BZ05"/>
<gene>
    <name evidence="5" type="ORF">SAMN04487911_10328</name>
</gene>
<dbReference type="InterPro" id="IPR002508">
    <property type="entry name" value="MurNAc-LAA_cat"/>
</dbReference>
<dbReference type="OrthoDB" id="9806267at2"/>
<keyword evidence="3" id="KW-0378">Hydrolase</keyword>
<evidence type="ECO:0000313" key="6">
    <source>
        <dbReference type="Proteomes" id="UP000184231"/>
    </source>
</evidence>
<accession>A0A1M6BZ05</accession>
<keyword evidence="6" id="KW-1185">Reference proteome</keyword>
<dbReference type="STRING" id="558155.SAMN04487911_10328"/>
<name>A0A1M6BZ05_9FLAO</name>
<evidence type="ECO:0000256" key="2">
    <source>
        <dbReference type="ARBA" id="ARBA00011901"/>
    </source>
</evidence>
<evidence type="ECO:0000259" key="4">
    <source>
        <dbReference type="Pfam" id="PF01520"/>
    </source>
</evidence>
<sequence length="127" mass="14273">MKRFLTICFCFGLFLGWSFAIGQEKNGPIIILDPGHGGLDYGAVGVNGVREKDIVLAVGKEVLRLNKELYGNQLNIYLTRYSDTLIWLGHRAKLAKALRANLFVSIHCNQATRKKHKVLKSLYNIPT</sequence>
<dbReference type="CDD" id="cd02696">
    <property type="entry name" value="MurNAc-LAA"/>
    <property type="match status" value="1"/>
</dbReference>
<evidence type="ECO:0000256" key="1">
    <source>
        <dbReference type="ARBA" id="ARBA00001561"/>
    </source>
</evidence>
<proteinExistence type="predicted"/>